<dbReference type="KEGG" id="salq:SYNTR_1478"/>
<dbReference type="GO" id="GO:0005737">
    <property type="term" value="C:cytoplasm"/>
    <property type="evidence" value="ECO:0007669"/>
    <property type="project" value="UniProtKB-SubCell"/>
</dbReference>
<accession>A0A6I6DLQ4</accession>
<evidence type="ECO:0000313" key="4">
    <source>
        <dbReference type="EMBL" id="QGU00072.1"/>
    </source>
</evidence>
<comment type="function">
    <text evidence="3">Required for formate dehydrogenase (FDH) activity. Acts as a sulfur carrier protein that transfers sulfur from IscS to the molybdenum cofactor prior to its insertion into FDH.</text>
</comment>
<keyword evidence="2 3" id="KW-0501">Molybdenum cofactor biosynthesis</keyword>
<dbReference type="GO" id="GO:0016783">
    <property type="term" value="F:sulfurtransferase activity"/>
    <property type="evidence" value="ECO:0007669"/>
    <property type="project" value="InterPro"/>
</dbReference>
<keyword evidence="5" id="KW-1185">Reference proteome</keyword>
<dbReference type="Pfam" id="PF02634">
    <property type="entry name" value="FdhD-NarQ"/>
    <property type="match status" value="1"/>
</dbReference>
<organism evidence="4 5">
    <name type="scientific">Candidatus Syntrophocurvum alkaliphilum</name>
    <dbReference type="NCBI Taxonomy" id="2293317"/>
    <lineage>
        <taxon>Bacteria</taxon>
        <taxon>Bacillati</taxon>
        <taxon>Bacillota</taxon>
        <taxon>Clostridia</taxon>
        <taxon>Eubacteriales</taxon>
        <taxon>Syntrophomonadaceae</taxon>
        <taxon>Candidatus Syntrophocurvum</taxon>
    </lineage>
</organism>
<dbReference type="Gene3D" id="3.40.140.10">
    <property type="entry name" value="Cytidine Deaminase, domain 2"/>
    <property type="match status" value="1"/>
</dbReference>
<comment type="subcellular location">
    <subcellularLocation>
        <location evidence="3">Cytoplasm</location>
    </subcellularLocation>
</comment>
<dbReference type="AlphaFoldDB" id="A0A6I6DLQ4"/>
<dbReference type="InterPro" id="IPR016193">
    <property type="entry name" value="Cytidine_deaminase-like"/>
</dbReference>
<dbReference type="PANTHER" id="PTHR30592">
    <property type="entry name" value="FORMATE DEHYDROGENASE"/>
    <property type="match status" value="1"/>
</dbReference>
<proteinExistence type="inferred from homology"/>
<dbReference type="InterPro" id="IPR003786">
    <property type="entry name" value="FdhD"/>
</dbReference>
<reference evidence="5" key="1">
    <citation type="journal article" date="2019" name="Microbiology">
        <title>Complete Genome Sequence of an Uncultured Bacterium of the Candidate Phylum Bipolaricaulota.</title>
        <authorList>
            <person name="Kadnikov V.V."/>
            <person name="Mardanov A.V."/>
            <person name="Beletsky A.V."/>
            <person name="Frank Y.A."/>
            <person name="Karnachuk O.V."/>
            <person name="Ravin N.V."/>
        </authorList>
    </citation>
    <scope>NUCLEOTIDE SEQUENCE [LARGE SCALE GENOMIC DNA]</scope>
</reference>
<feature type="binding site" evidence="3">
    <location>
        <begin position="244"/>
        <end position="249"/>
    </location>
    <ligand>
        <name>Mo-bis(molybdopterin guanine dinucleotide)</name>
        <dbReference type="ChEBI" id="CHEBI:60539"/>
    </ligand>
</feature>
<dbReference type="SUPFAM" id="SSF53927">
    <property type="entry name" value="Cytidine deaminase-like"/>
    <property type="match status" value="1"/>
</dbReference>
<dbReference type="RefSeq" id="WP_156203897.1">
    <property type="nucleotide sequence ID" value="NZ_CP046457.1"/>
</dbReference>
<dbReference type="GO" id="GO:0097163">
    <property type="term" value="F:sulfur carrier activity"/>
    <property type="evidence" value="ECO:0007669"/>
    <property type="project" value="UniProtKB-UniRule"/>
</dbReference>
<dbReference type="GO" id="GO:0006777">
    <property type="term" value="P:Mo-molybdopterin cofactor biosynthetic process"/>
    <property type="evidence" value="ECO:0007669"/>
    <property type="project" value="UniProtKB-UniRule"/>
</dbReference>
<feature type="active site" description="Cysteine persulfide intermediate" evidence="3">
    <location>
        <position position="106"/>
    </location>
</feature>
<evidence type="ECO:0000256" key="2">
    <source>
        <dbReference type="ARBA" id="ARBA00023150"/>
    </source>
</evidence>
<evidence type="ECO:0000256" key="3">
    <source>
        <dbReference type="HAMAP-Rule" id="MF_00187"/>
    </source>
</evidence>
<gene>
    <name evidence="3" type="primary">fdhD</name>
    <name evidence="4" type="ORF">SYNTR_1478</name>
</gene>
<dbReference type="EMBL" id="CP046457">
    <property type="protein sequence ID" value="QGU00072.1"/>
    <property type="molecule type" value="Genomic_DNA"/>
</dbReference>
<dbReference type="HAMAP" id="MF_00187">
    <property type="entry name" value="FdhD"/>
    <property type="match status" value="1"/>
</dbReference>
<evidence type="ECO:0000256" key="1">
    <source>
        <dbReference type="ARBA" id="ARBA00022490"/>
    </source>
</evidence>
<comment type="similarity">
    <text evidence="3">Belongs to the FdhD family.</text>
</comment>
<evidence type="ECO:0000313" key="5">
    <source>
        <dbReference type="Proteomes" id="UP000426444"/>
    </source>
</evidence>
<dbReference type="PANTHER" id="PTHR30592:SF1">
    <property type="entry name" value="SULFUR CARRIER PROTEIN FDHD"/>
    <property type="match status" value="1"/>
</dbReference>
<sequence>MGDKIRGMEIFRYKDNEANTFEDVLVEEKPLTIYLNDNELVTLLCTPDYLAELTVGFLTAEGFIKKREDLSEIEVDKEKGLAYVTSKNENVIAEKSFMKRYITTGCGKGTTFFNAVDAMIIKRPDEGYKISVQEIIGLMRDFQKNSDLFKLTGGVHSAALCTNKESLIVREDIGRHNAIDKIAGRCFLDDIYLNNKIILTSGRISSEVMLKIAKMGVGIIASRSAPTAMAVDFAKELGITVIGFVRGQRFNLYSHPERVYSE</sequence>
<name>A0A6I6DLQ4_9FIRM</name>
<keyword evidence="1 3" id="KW-0963">Cytoplasm</keyword>
<dbReference type="Proteomes" id="UP000426444">
    <property type="component" value="Chromosome"/>
</dbReference>
<dbReference type="PIRSF" id="PIRSF015626">
    <property type="entry name" value="FdhD"/>
    <property type="match status" value="1"/>
</dbReference>
<protein>
    <recommendedName>
        <fullName evidence="3">Sulfur carrier protein FdhD</fullName>
    </recommendedName>
</protein>
<dbReference type="NCBIfam" id="TIGR00129">
    <property type="entry name" value="fdhD_narQ"/>
    <property type="match status" value="1"/>
</dbReference>
<dbReference type="Gene3D" id="3.10.20.10">
    <property type="match status" value="1"/>
</dbReference>
<dbReference type="OrthoDB" id="9782042at2"/>